<dbReference type="Proteomes" id="UP000182798">
    <property type="component" value="Unassembled WGS sequence"/>
</dbReference>
<accession>A0A1J5UG01</accession>
<evidence type="ECO:0000313" key="1">
    <source>
        <dbReference type="EMBL" id="OIR24845.1"/>
    </source>
</evidence>
<name>A0A1J5UG01_9GAMM</name>
<protein>
    <submittedName>
        <fullName evidence="1">Uncharacterized protein</fullName>
    </submittedName>
</protein>
<organism evidence="1 2">
    <name type="scientific">Bathymodiolus thermophilus thioautotrophic gill symbiont</name>
    <dbReference type="NCBI Taxonomy" id="2360"/>
    <lineage>
        <taxon>Bacteria</taxon>
        <taxon>Pseudomonadati</taxon>
        <taxon>Pseudomonadota</taxon>
        <taxon>Gammaproteobacteria</taxon>
        <taxon>sulfur-oxidizing symbionts</taxon>
    </lineage>
</organism>
<evidence type="ECO:0000313" key="2">
    <source>
        <dbReference type="Proteomes" id="UP000182798"/>
    </source>
</evidence>
<dbReference type="AlphaFoldDB" id="A0A1J5UG01"/>
<gene>
    <name evidence="1" type="ORF">BGC33_04650</name>
</gene>
<comment type="caution">
    <text evidence="1">The sequence shown here is derived from an EMBL/GenBank/DDBJ whole genome shotgun (WGS) entry which is preliminary data.</text>
</comment>
<reference evidence="2" key="1">
    <citation type="submission" date="2016-09" db="EMBL/GenBank/DDBJ databases">
        <title>Genome Sequence of Bathymodiolus thermophilus sulfur-oxidizing gill endosymbiont.</title>
        <authorList>
            <person name="Ponnudurai R."/>
            <person name="Kleiner M."/>
            <person name="Sayavedra L."/>
            <person name="Thuermer A."/>
            <person name="Felbeck H."/>
            <person name="Schlueter R."/>
            <person name="Schweder T."/>
            <person name="Markert S."/>
        </authorList>
    </citation>
    <scope>NUCLEOTIDE SEQUENCE [LARGE SCALE GENOMIC DNA]</scope>
    <source>
        <strain evidence="2">BAT/CrabSpa'14</strain>
    </source>
</reference>
<sequence length="69" mass="7976">MIRDKCLIFFSVSVANFAVYGKILRYSGVIEGSVEEMVLNIEYFFSTIVIKAIKAKKPRLTRQVVRMEK</sequence>
<proteinExistence type="predicted"/>
<dbReference type="EMBL" id="MIQH01000504">
    <property type="protein sequence ID" value="OIR24845.1"/>
    <property type="molecule type" value="Genomic_DNA"/>
</dbReference>